<sequence>MKKFLILLAGLLFINTGVFASTHILFLGDSLSEGYGLDEEQSFPRLVEKNLKEKKHDVVVTNGGVSGSTSASGVTRLKWHLKKKTDILVLELGANDGLRGLKLAETQKNLLAIIKLAKEKKVKVLLLGLLMPPNYGKQYVAEFEAMYKKIANTEKVAFLPFVLNNVAGKSDLNLPDGIHPNAKGHVLVAKTVTDFVEKNL</sequence>
<keyword evidence="2" id="KW-1185">Reference proteome</keyword>
<reference evidence="1 2" key="1">
    <citation type="submission" date="2018-01" db="EMBL/GenBank/DDBJ databases">
        <title>Complete genome sequence of Bacteriovorax stolpii DSM12778.</title>
        <authorList>
            <person name="Tang B."/>
            <person name="Chang J."/>
        </authorList>
    </citation>
    <scope>NUCLEOTIDE SEQUENCE [LARGE SCALE GENOMIC DNA]</scope>
    <source>
        <strain evidence="1 2">DSM 12778</strain>
    </source>
</reference>
<dbReference type="Proteomes" id="UP000235584">
    <property type="component" value="Chromosome"/>
</dbReference>
<dbReference type="GO" id="GO:0004622">
    <property type="term" value="F:phosphatidylcholine lysophospholipase activity"/>
    <property type="evidence" value="ECO:0007669"/>
    <property type="project" value="TreeGrafter"/>
</dbReference>
<protein>
    <submittedName>
        <fullName evidence="1">Arylesterase</fullName>
    </submittedName>
</protein>
<dbReference type="InterPro" id="IPR013830">
    <property type="entry name" value="SGNH_hydro"/>
</dbReference>
<name>A0A2K9NW53_BACTC</name>
<dbReference type="InterPro" id="IPR051532">
    <property type="entry name" value="Ester_Hydrolysis_Enzymes"/>
</dbReference>
<dbReference type="PANTHER" id="PTHR30383:SF5">
    <property type="entry name" value="SGNH HYDROLASE-TYPE ESTERASE DOMAIN-CONTAINING PROTEIN"/>
    <property type="match status" value="1"/>
</dbReference>
<dbReference type="PANTHER" id="PTHR30383">
    <property type="entry name" value="THIOESTERASE 1/PROTEASE 1/LYSOPHOSPHOLIPASE L1"/>
    <property type="match status" value="1"/>
</dbReference>
<dbReference type="SUPFAM" id="SSF52266">
    <property type="entry name" value="SGNH hydrolase"/>
    <property type="match status" value="1"/>
</dbReference>
<gene>
    <name evidence="1" type="ORF">C0V70_16770</name>
</gene>
<proteinExistence type="predicted"/>
<dbReference type="OrthoDB" id="5292456at2"/>
<accession>A0A2K9NW53</accession>
<dbReference type="Gene3D" id="3.40.50.1110">
    <property type="entry name" value="SGNH hydrolase"/>
    <property type="match status" value="1"/>
</dbReference>
<dbReference type="KEGG" id="bsto:C0V70_16770"/>
<dbReference type="AlphaFoldDB" id="A0A2K9NW53"/>
<evidence type="ECO:0000313" key="1">
    <source>
        <dbReference type="EMBL" id="AUN99730.1"/>
    </source>
</evidence>
<dbReference type="RefSeq" id="WP_102245021.1">
    <property type="nucleotide sequence ID" value="NZ_CP025704.1"/>
</dbReference>
<dbReference type="InterPro" id="IPR036514">
    <property type="entry name" value="SGNH_hydro_sf"/>
</dbReference>
<dbReference type="Pfam" id="PF13472">
    <property type="entry name" value="Lipase_GDSL_2"/>
    <property type="match status" value="1"/>
</dbReference>
<dbReference type="EMBL" id="CP025704">
    <property type="protein sequence ID" value="AUN99730.1"/>
    <property type="molecule type" value="Genomic_DNA"/>
</dbReference>
<dbReference type="CDD" id="cd01822">
    <property type="entry name" value="Lysophospholipase_L1_like"/>
    <property type="match status" value="1"/>
</dbReference>
<evidence type="ECO:0000313" key="2">
    <source>
        <dbReference type="Proteomes" id="UP000235584"/>
    </source>
</evidence>
<organism evidence="1 2">
    <name type="scientific">Bacteriovorax stolpii</name>
    <name type="common">Bdellovibrio stolpii</name>
    <dbReference type="NCBI Taxonomy" id="960"/>
    <lineage>
        <taxon>Bacteria</taxon>
        <taxon>Pseudomonadati</taxon>
        <taxon>Bdellovibrionota</taxon>
        <taxon>Bacteriovoracia</taxon>
        <taxon>Bacteriovoracales</taxon>
        <taxon>Bacteriovoracaceae</taxon>
        <taxon>Bacteriovorax</taxon>
    </lineage>
</organism>